<dbReference type="Pfam" id="PF03692">
    <property type="entry name" value="CxxCxxCC"/>
    <property type="match status" value="1"/>
</dbReference>
<name>A0ABT1DDB9_9PROT</name>
<evidence type="ECO:0000256" key="1">
    <source>
        <dbReference type="HAMAP-Rule" id="MF_00676"/>
    </source>
</evidence>
<dbReference type="EMBL" id="JAFIRR010000254">
    <property type="protein sequence ID" value="MCO6419931.1"/>
    <property type="molecule type" value="Genomic_DNA"/>
</dbReference>
<dbReference type="HAMAP" id="MF_00676">
    <property type="entry name" value="UPF0260"/>
    <property type="match status" value="1"/>
</dbReference>
<keyword evidence="4" id="KW-1185">Reference proteome</keyword>
<dbReference type="InterPro" id="IPR005358">
    <property type="entry name" value="Puta_zinc/iron-chelating_dom"/>
</dbReference>
<gene>
    <name evidence="3" type="ORF">JYK14_27770</name>
</gene>
<feature type="region of interest" description="Disordered" evidence="2">
    <location>
        <begin position="144"/>
        <end position="167"/>
    </location>
</feature>
<evidence type="ECO:0000313" key="4">
    <source>
        <dbReference type="Proteomes" id="UP001523392"/>
    </source>
</evidence>
<dbReference type="Proteomes" id="UP001523392">
    <property type="component" value="Unassembled WGS sequence"/>
</dbReference>
<dbReference type="RefSeq" id="WP_252956605.1">
    <property type="nucleotide sequence ID" value="NZ_JAFIRR010000254.1"/>
</dbReference>
<dbReference type="PANTHER" id="PTHR37421:SF1">
    <property type="entry name" value="UPF0260 PROTEIN YCGN"/>
    <property type="match status" value="1"/>
</dbReference>
<sequence>MSATLPFWKAKPFDGMTRAEWESLCDGCGRCCLHKLRDEDTDRLAFTEVACRMLDTTSCRCKDYANRKQHVPDCVKLTPAKVAQVDWLPPSCAYRLVAEGKDLAWWHPLISGDPETVHRAGISVRGRVVPERQAGALEDHVVRWPGLMPRPKPPTPQAPTQEGPASP</sequence>
<dbReference type="NCBIfam" id="NF003507">
    <property type="entry name" value="PRK05170.2-5"/>
    <property type="match status" value="1"/>
</dbReference>
<feature type="compositionally biased region" description="Pro residues" evidence="2">
    <location>
        <begin position="148"/>
        <end position="157"/>
    </location>
</feature>
<dbReference type="InterPro" id="IPR008228">
    <property type="entry name" value="UCP006173"/>
</dbReference>
<proteinExistence type="inferred from homology"/>
<dbReference type="PANTHER" id="PTHR37421">
    <property type="entry name" value="UPF0260 PROTEIN YCGN"/>
    <property type="match status" value="1"/>
</dbReference>
<accession>A0ABT1DDB9</accession>
<evidence type="ECO:0000313" key="3">
    <source>
        <dbReference type="EMBL" id="MCO6419931.1"/>
    </source>
</evidence>
<protein>
    <recommendedName>
        <fullName evidence="1">UPF0260 protein JYK14_27770</fullName>
    </recommendedName>
</protein>
<dbReference type="PIRSF" id="PIRSF006173">
    <property type="entry name" value="UCP006173"/>
    <property type="match status" value="1"/>
</dbReference>
<reference evidence="3 4" key="1">
    <citation type="submission" date="2021-12" db="EMBL/GenBank/DDBJ databases">
        <title>Siccirubricoccus leaddurans sp. nov., a high concentration Zn2+ tolerance bacterium.</title>
        <authorList>
            <person name="Cao Y."/>
        </authorList>
    </citation>
    <scope>NUCLEOTIDE SEQUENCE [LARGE SCALE GENOMIC DNA]</scope>
    <source>
        <strain evidence="3 4">KC 17139</strain>
    </source>
</reference>
<dbReference type="NCBIfam" id="NF003501">
    <property type="entry name" value="PRK05170.1-5"/>
    <property type="match status" value="1"/>
</dbReference>
<organism evidence="3 4">
    <name type="scientific">Siccirubricoccus soli</name>
    <dbReference type="NCBI Taxonomy" id="2899147"/>
    <lineage>
        <taxon>Bacteria</taxon>
        <taxon>Pseudomonadati</taxon>
        <taxon>Pseudomonadota</taxon>
        <taxon>Alphaproteobacteria</taxon>
        <taxon>Acetobacterales</taxon>
        <taxon>Roseomonadaceae</taxon>
        <taxon>Siccirubricoccus</taxon>
    </lineage>
</organism>
<comment type="caution">
    <text evidence="3">The sequence shown here is derived from an EMBL/GenBank/DDBJ whole genome shotgun (WGS) entry which is preliminary data.</text>
</comment>
<evidence type="ECO:0000256" key="2">
    <source>
        <dbReference type="SAM" id="MobiDB-lite"/>
    </source>
</evidence>
<comment type="similarity">
    <text evidence="1">Belongs to the UPF0260 family.</text>
</comment>